<evidence type="ECO:0000313" key="2">
    <source>
        <dbReference type="EMBL" id="KAJ1161501.1"/>
    </source>
</evidence>
<gene>
    <name evidence="2" type="ORF">NDU88_001986</name>
</gene>
<name>A0AAV7SCF3_PLEWA</name>
<evidence type="ECO:0000256" key="1">
    <source>
        <dbReference type="SAM" id="MobiDB-lite"/>
    </source>
</evidence>
<dbReference type="Proteomes" id="UP001066276">
    <property type="component" value="Chromosome 4_2"/>
</dbReference>
<keyword evidence="3" id="KW-1185">Reference proteome</keyword>
<organism evidence="2 3">
    <name type="scientific">Pleurodeles waltl</name>
    <name type="common">Iberian ribbed newt</name>
    <dbReference type="NCBI Taxonomy" id="8319"/>
    <lineage>
        <taxon>Eukaryota</taxon>
        <taxon>Metazoa</taxon>
        <taxon>Chordata</taxon>
        <taxon>Craniata</taxon>
        <taxon>Vertebrata</taxon>
        <taxon>Euteleostomi</taxon>
        <taxon>Amphibia</taxon>
        <taxon>Batrachia</taxon>
        <taxon>Caudata</taxon>
        <taxon>Salamandroidea</taxon>
        <taxon>Salamandridae</taxon>
        <taxon>Pleurodelinae</taxon>
        <taxon>Pleurodeles</taxon>
    </lineage>
</organism>
<dbReference type="AlphaFoldDB" id="A0AAV7SCF3"/>
<feature type="compositionally biased region" description="Polar residues" evidence="1">
    <location>
        <begin position="1"/>
        <end position="13"/>
    </location>
</feature>
<comment type="caution">
    <text evidence="2">The sequence shown here is derived from an EMBL/GenBank/DDBJ whole genome shotgun (WGS) entry which is preliminary data.</text>
</comment>
<proteinExistence type="predicted"/>
<evidence type="ECO:0000313" key="3">
    <source>
        <dbReference type="Proteomes" id="UP001066276"/>
    </source>
</evidence>
<reference evidence="2" key="1">
    <citation type="journal article" date="2022" name="bioRxiv">
        <title>Sequencing and chromosome-scale assembly of the giantPleurodeles waltlgenome.</title>
        <authorList>
            <person name="Brown T."/>
            <person name="Elewa A."/>
            <person name="Iarovenko S."/>
            <person name="Subramanian E."/>
            <person name="Araus A.J."/>
            <person name="Petzold A."/>
            <person name="Susuki M."/>
            <person name="Suzuki K.-i.T."/>
            <person name="Hayashi T."/>
            <person name="Toyoda A."/>
            <person name="Oliveira C."/>
            <person name="Osipova E."/>
            <person name="Leigh N.D."/>
            <person name="Simon A."/>
            <person name="Yun M.H."/>
        </authorList>
    </citation>
    <scope>NUCLEOTIDE SEQUENCE</scope>
    <source>
        <strain evidence="2">20211129_DDA</strain>
        <tissue evidence="2">Liver</tissue>
    </source>
</reference>
<feature type="region of interest" description="Disordered" evidence="1">
    <location>
        <begin position="1"/>
        <end position="28"/>
    </location>
</feature>
<sequence>MRNEENAASSQKSRSSRVPAVKDSCPDPSVSRLPLCCAPHSQSLSYSASPGRRSRPWKSLDTGILGVLENRLVSAPSASWRPLDIRVLSALETTSLPRPRRLGNRSAEPTGV</sequence>
<protein>
    <submittedName>
        <fullName evidence="2">Uncharacterized protein</fullName>
    </submittedName>
</protein>
<accession>A0AAV7SCF3</accession>
<dbReference type="EMBL" id="JANPWB010000008">
    <property type="protein sequence ID" value="KAJ1161501.1"/>
    <property type="molecule type" value="Genomic_DNA"/>
</dbReference>